<comment type="caution">
    <text evidence="9">The sequence shown here is derived from an EMBL/GenBank/DDBJ whole genome shotgun (WGS) entry which is preliminary data.</text>
</comment>
<dbReference type="Pfam" id="PF00528">
    <property type="entry name" value="BPD_transp_1"/>
    <property type="match status" value="1"/>
</dbReference>
<comment type="similarity">
    <text evidence="7">Belongs to the binding-protein-dependent transport system permease family.</text>
</comment>
<keyword evidence="4 7" id="KW-0812">Transmembrane</keyword>
<evidence type="ECO:0000313" key="10">
    <source>
        <dbReference type="Proteomes" id="UP000752013"/>
    </source>
</evidence>
<dbReference type="PANTHER" id="PTHR30465:SF74">
    <property type="entry name" value="OLIGOPEPTIDE TRANSPORT SYSTEM PERMEASE PROTEIN OPPB"/>
    <property type="match status" value="1"/>
</dbReference>
<feature type="transmembrane region" description="Helical" evidence="7">
    <location>
        <begin position="278"/>
        <end position="298"/>
    </location>
</feature>
<evidence type="ECO:0000256" key="7">
    <source>
        <dbReference type="RuleBase" id="RU363032"/>
    </source>
</evidence>
<keyword evidence="6 7" id="KW-0472">Membrane</keyword>
<dbReference type="InterPro" id="IPR035906">
    <property type="entry name" value="MetI-like_sf"/>
</dbReference>
<dbReference type="AlphaFoldDB" id="A0A968GEK8"/>
<feature type="transmembrane region" description="Helical" evidence="7">
    <location>
        <begin position="99"/>
        <end position="124"/>
    </location>
</feature>
<dbReference type="PANTHER" id="PTHR30465">
    <property type="entry name" value="INNER MEMBRANE ABC TRANSPORTER"/>
    <property type="match status" value="1"/>
</dbReference>
<keyword evidence="3" id="KW-1003">Cell membrane</keyword>
<dbReference type="GO" id="GO:0005886">
    <property type="term" value="C:plasma membrane"/>
    <property type="evidence" value="ECO:0007669"/>
    <property type="project" value="UniProtKB-SubCell"/>
</dbReference>
<evidence type="ECO:0000256" key="5">
    <source>
        <dbReference type="ARBA" id="ARBA00022989"/>
    </source>
</evidence>
<evidence type="ECO:0000256" key="4">
    <source>
        <dbReference type="ARBA" id="ARBA00022692"/>
    </source>
</evidence>
<evidence type="ECO:0000313" key="9">
    <source>
        <dbReference type="EMBL" id="NIZ46855.1"/>
    </source>
</evidence>
<reference evidence="9" key="1">
    <citation type="submission" date="2020-03" db="EMBL/GenBank/DDBJ databases">
        <title>Spirochaetal bacteria isolated from arthropods constitute a novel genus Entomospira genus novum within the order Spirochaetales.</title>
        <authorList>
            <person name="Grana-Miraglia L."/>
            <person name="Sikutova S."/>
            <person name="Fingerle V."/>
            <person name="Sing A."/>
            <person name="Castillo-Ramirez S."/>
            <person name="Margos G."/>
            <person name="Rudolf I."/>
        </authorList>
    </citation>
    <scope>NUCLEOTIDE SEQUENCE</scope>
    <source>
        <strain evidence="9">BR208</strain>
    </source>
</reference>
<organism evidence="9 10">
    <name type="scientific">Entomospira nematocerorum</name>
    <dbReference type="NCBI Taxonomy" id="2719987"/>
    <lineage>
        <taxon>Bacteria</taxon>
        <taxon>Pseudomonadati</taxon>
        <taxon>Spirochaetota</taxon>
        <taxon>Spirochaetia</taxon>
        <taxon>Spirochaetales</taxon>
        <taxon>Spirochaetaceae</taxon>
        <taxon>Entomospira</taxon>
    </lineage>
</organism>
<dbReference type="GO" id="GO:0055085">
    <property type="term" value="P:transmembrane transport"/>
    <property type="evidence" value="ECO:0007669"/>
    <property type="project" value="InterPro"/>
</dbReference>
<dbReference type="SUPFAM" id="SSF161098">
    <property type="entry name" value="MetI-like"/>
    <property type="match status" value="1"/>
</dbReference>
<keyword evidence="10" id="KW-1185">Reference proteome</keyword>
<gene>
    <name evidence="9" type="ORF">HCT46_02850</name>
</gene>
<dbReference type="Gene3D" id="1.10.3720.10">
    <property type="entry name" value="MetI-like"/>
    <property type="match status" value="1"/>
</dbReference>
<protein>
    <submittedName>
        <fullName evidence="9">ABC transporter permease</fullName>
    </submittedName>
</protein>
<accession>A0A968GEK8</accession>
<evidence type="ECO:0000256" key="3">
    <source>
        <dbReference type="ARBA" id="ARBA00022475"/>
    </source>
</evidence>
<feature type="domain" description="ABC transmembrane type-1" evidence="8">
    <location>
        <begin position="100"/>
        <end position="297"/>
    </location>
</feature>
<evidence type="ECO:0000256" key="1">
    <source>
        <dbReference type="ARBA" id="ARBA00004651"/>
    </source>
</evidence>
<dbReference type="InterPro" id="IPR000515">
    <property type="entry name" value="MetI-like"/>
</dbReference>
<dbReference type="EMBL" id="JAATLK010000001">
    <property type="protein sequence ID" value="NIZ46855.1"/>
    <property type="molecule type" value="Genomic_DNA"/>
</dbReference>
<name>A0A968GEK8_9SPIO</name>
<feature type="transmembrane region" description="Helical" evidence="7">
    <location>
        <begin position="12"/>
        <end position="33"/>
    </location>
</feature>
<proteinExistence type="inferred from homology"/>
<keyword evidence="5 7" id="KW-1133">Transmembrane helix</keyword>
<comment type="subcellular location">
    <subcellularLocation>
        <location evidence="1 7">Cell membrane</location>
        <topology evidence="1 7">Multi-pass membrane protein</topology>
    </subcellularLocation>
</comment>
<feature type="transmembrane region" description="Helical" evidence="7">
    <location>
        <begin position="179"/>
        <end position="199"/>
    </location>
</feature>
<evidence type="ECO:0000259" key="8">
    <source>
        <dbReference type="PROSITE" id="PS50928"/>
    </source>
</evidence>
<keyword evidence="2 7" id="KW-0813">Transport</keyword>
<dbReference type="Proteomes" id="UP000752013">
    <property type="component" value="Unassembled WGS sequence"/>
</dbReference>
<evidence type="ECO:0000256" key="6">
    <source>
        <dbReference type="ARBA" id="ARBA00023136"/>
    </source>
</evidence>
<dbReference type="PROSITE" id="PS50928">
    <property type="entry name" value="ABC_TM1"/>
    <property type="match status" value="1"/>
</dbReference>
<evidence type="ECO:0000256" key="2">
    <source>
        <dbReference type="ARBA" id="ARBA00022448"/>
    </source>
</evidence>
<dbReference type="RefSeq" id="WP_167703299.1">
    <property type="nucleotide sequence ID" value="NZ_CP118168.1"/>
</dbReference>
<feature type="transmembrane region" description="Helical" evidence="7">
    <location>
        <begin position="136"/>
        <end position="159"/>
    </location>
</feature>
<sequence>MQRITHQIVRIGSIFLQFFIYLVVSYSVIFFIMHAADGSPLNNENTMPLTHAHDSSIARIIEKPLPILYINTFKNFIFFNWGTSFFNSIDSLVYYIPQALSITLLFTVVTVIVSVLLSLFLALIAIFHPKKWLRSLIILFIIFIGSLPHVIIAPILFILISRYMPSIILTSSWFYPPKFFTTIILISLPYTALFAKLIYIDLKEATQWFHLKQLLAMGFSLSQSLWCLRNRLLSPISRYIGIAIPQLLSGFILVEDIFRIPALGSISIEAINRRDYPIILITSMIFSLSIWIFTRLALFLQQKIDPRVGVSL</sequence>